<protein>
    <recommendedName>
        <fullName evidence="2">L,D-TPase catalytic domain-containing protein</fullName>
    </recommendedName>
</protein>
<keyword evidence="1" id="KW-0573">Peptidoglycan synthesis</keyword>
<sequence>MGAIELPATGGQRRARGRNGMQAFSLCCVLLIVGCGPRLATKADDAAQLLNPMLNASYTQEAEVPFVMEPKTARPLSSGRANFGSENASRRTRETADWVVSSRDNLNMPFAIVDKVNAKVYVFSSDGQLKGAAPVLLGMGIGDDVAPGISDMRMSHIPPADRTTPAGRFLTAMGRNSHGKEILWLDYKNAISMHPVVTSIPEQRRPQRLASPSPLDNRISYGCINVPPEFFTDVIHRLFAGTAGIVYVMPETKSRPAL</sequence>
<dbReference type="OrthoDB" id="7202732at2"/>
<evidence type="ECO:0000313" key="3">
    <source>
        <dbReference type="EMBL" id="SDW61226.1"/>
    </source>
</evidence>
<keyword evidence="1" id="KW-0133">Cell shape</keyword>
<dbReference type="RefSeq" id="WP_093029982.1">
    <property type="nucleotide sequence ID" value="NZ_FNNZ01000006.1"/>
</dbReference>
<dbReference type="InterPro" id="IPR005490">
    <property type="entry name" value="LD_TPept_cat_dom"/>
</dbReference>
<dbReference type="GO" id="GO:0016740">
    <property type="term" value="F:transferase activity"/>
    <property type="evidence" value="ECO:0007669"/>
    <property type="project" value="InterPro"/>
</dbReference>
<gene>
    <name evidence="3" type="ORF">SAMN05421783_10642</name>
</gene>
<dbReference type="AlphaFoldDB" id="A0A1H2UYR6"/>
<dbReference type="STRING" id="1058.SAMN05421783_10642"/>
<dbReference type="GO" id="GO:0008360">
    <property type="term" value="P:regulation of cell shape"/>
    <property type="evidence" value="ECO:0007669"/>
    <property type="project" value="UniProtKB-UniRule"/>
</dbReference>
<evidence type="ECO:0000256" key="1">
    <source>
        <dbReference type="PROSITE-ProRule" id="PRU01373"/>
    </source>
</evidence>
<dbReference type="GO" id="GO:0071555">
    <property type="term" value="P:cell wall organization"/>
    <property type="evidence" value="ECO:0007669"/>
    <property type="project" value="UniProtKB-UniRule"/>
</dbReference>
<reference evidence="4" key="1">
    <citation type="submission" date="2016-10" db="EMBL/GenBank/DDBJ databases">
        <authorList>
            <person name="Varghese N."/>
            <person name="Submissions S."/>
        </authorList>
    </citation>
    <scope>NUCLEOTIDE SEQUENCE [LARGE SCALE GENOMIC DNA]</scope>
    <source>
        <strain evidence="4">DSM 217</strain>
    </source>
</reference>
<keyword evidence="4" id="KW-1185">Reference proteome</keyword>
<feature type="domain" description="L,D-TPase catalytic" evidence="2">
    <location>
        <begin position="109"/>
        <end position="247"/>
    </location>
</feature>
<feature type="active site" description="Nucleophile" evidence="1">
    <location>
        <position position="223"/>
    </location>
</feature>
<dbReference type="EMBL" id="FNNZ01000006">
    <property type="protein sequence ID" value="SDW61226.1"/>
    <property type="molecule type" value="Genomic_DNA"/>
</dbReference>
<accession>A0A1H2UYR6</accession>
<dbReference type="Proteomes" id="UP000198816">
    <property type="component" value="Unassembled WGS sequence"/>
</dbReference>
<dbReference type="GO" id="GO:0009252">
    <property type="term" value="P:peptidoglycan biosynthetic process"/>
    <property type="evidence" value="ECO:0007669"/>
    <property type="project" value="UniProtKB-KW"/>
</dbReference>
<evidence type="ECO:0000313" key="4">
    <source>
        <dbReference type="Proteomes" id="UP000198816"/>
    </source>
</evidence>
<feature type="active site" description="Proton donor/acceptor" evidence="1">
    <location>
        <position position="194"/>
    </location>
</feature>
<comment type="pathway">
    <text evidence="1">Cell wall biogenesis; peptidoglycan biosynthesis.</text>
</comment>
<evidence type="ECO:0000259" key="2">
    <source>
        <dbReference type="PROSITE" id="PS52029"/>
    </source>
</evidence>
<keyword evidence="1" id="KW-0961">Cell wall biogenesis/degradation</keyword>
<dbReference type="PROSITE" id="PS52029">
    <property type="entry name" value="LD_TPASE"/>
    <property type="match status" value="1"/>
</dbReference>
<proteinExistence type="predicted"/>
<name>A0A1H2UYR6_THIRO</name>
<organism evidence="3 4">
    <name type="scientific">Thiocapsa roseopersicina</name>
    <dbReference type="NCBI Taxonomy" id="1058"/>
    <lineage>
        <taxon>Bacteria</taxon>
        <taxon>Pseudomonadati</taxon>
        <taxon>Pseudomonadota</taxon>
        <taxon>Gammaproteobacteria</taxon>
        <taxon>Chromatiales</taxon>
        <taxon>Chromatiaceae</taxon>
        <taxon>Thiocapsa</taxon>
    </lineage>
</organism>